<reference evidence="2 3" key="1">
    <citation type="submission" date="2019-05" db="EMBL/GenBank/DDBJ databases">
        <title>Another draft genome of Portunus trituberculatus and its Hox gene families provides insights of decapod evolution.</title>
        <authorList>
            <person name="Jeong J.-H."/>
            <person name="Song I."/>
            <person name="Kim S."/>
            <person name="Choi T."/>
            <person name="Kim D."/>
            <person name="Ryu S."/>
            <person name="Kim W."/>
        </authorList>
    </citation>
    <scope>NUCLEOTIDE SEQUENCE [LARGE SCALE GENOMIC DNA]</scope>
    <source>
        <tissue evidence="2">Muscle</tissue>
    </source>
</reference>
<organism evidence="2 3">
    <name type="scientific">Portunus trituberculatus</name>
    <name type="common">Swimming crab</name>
    <name type="synonym">Neptunus trituberculatus</name>
    <dbReference type="NCBI Taxonomy" id="210409"/>
    <lineage>
        <taxon>Eukaryota</taxon>
        <taxon>Metazoa</taxon>
        <taxon>Ecdysozoa</taxon>
        <taxon>Arthropoda</taxon>
        <taxon>Crustacea</taxon>
        <taxon>Multicrustacea</taxon>
        <taxon>Malacostraca</taxon>
        <taxon>Eumalacostraca</taxon>
        <taxon>Eucarida</taxon>
        <taxon>Decapoda</taxon>
        <taxon>Pleocyemata</taxon>
        <taxon>Brachyura</taxon>
        <taxon>Eubrachyura</taxon>
        <taxon>Portunoidea</taxon>
        <taxon>Portunidae</taxon>
        <taxon>Portuninae</taxon>
        <taxon>Portunus</taxon>
    </lineage>
</organism>
<name>A0A5B7F3D7_PORTR</name>
<feature type="compositionally biased region" description="Basic and acidic residues" evidence="1">
    <location>
        <begin position="8"/>
        <end position="20"/>
    </location>
</feature>
<evidence type="ECO:0000313" key="2">
    <source>
        <dbReference type="EMBL" id="MPC39749.1"/>
    </source>
</evidence>
<evidence type="ECO:0000313" key="3">
    <source>
        <dbReference type="Proteomes" id="UP000324222"/>
    </source>
</evidence>
<dbReference type="EMBL" id="VSRR010004463">
    <property type="protein sequence ID" value="MPC39749.1"/>
    <property type="molecule type" value="Genomic_DNA"/>
</dbReference>
<gene>
    <name evidence="2" type="ORF">E2C01_033296</name>
</gene>
<feature type="region of interest" description="Disordered" evidence="1">
    <location>
        <begin position="93"/>
        <end position="120"/>
    </location>
</feature>
<dbReference type="Proteomes" id="UP000324222">
    <property type="component" value="Unassembled WGS sequence"/>
</dbReference>
<feature type="compositionally biased region" description="Basic and acidic residues" evidence="1">
    <location>
        <begin position="101"/>
        <end position="110"/>
    </location>
</feature>
<comment type="caution">
    <text evidence="2">The sequence shown here is derived from an EMBL/GenBank/DDBJ whole genome shotgun (WGS) entry which is preliminary data.</text>
</comment>
<protein>
    <submittedName>
        <fullName evidence="2">Uncharacterized protein</fullName>
    </submittedName>
</protein>
<evidence type="ECO:0000256" key="1">
    <source>
        <dbReference type="SAM" id="MobiDB-lite"/>
    </source>
</evidence>
<keyword evidence="3" id="KW-1185">Reference proteome</keyword>
<proteinExistence type="predicted"/>
<sequence>MITARAGGRAEGEREMREGESPSLPLCLPPSLRPSIATPHQVFPSFPQEAFRPVSLAYSGKHATHQPGCQIINNKSYLSYPSGRPAYQSWAVSGGPAQCRPHGDAATRREHTNKHTGRHDERLDDDWIPLFVVSDATQGQRPRQQFSVSFTICCWLSPVLHPLPGTPSITCQAQDISQAVSSSIISFSPDSVTLVSSVYGR</sequence>
<accession>A0A5B7F3D7</accession>
<feature type="region of interest" description="Disordered" evidence="1">
    <location>
        <begin position="1"/>
        <end position="31"/>
    </location>
</feature>
<dbReference type="AlphaFoldDB" id="A0A5B7F3D7"/>